<accession>H1D044</accession>
<evidence type="ECO:0000256" key="9">
    <source>
        <dbReference type="ARBA" id="ARBA00025049"/>
    </source>
</evidence>
<dbReference type="eggNOG" id="COG0764">
    <property type="taxonomic scope" value="Bacteria"/>
</dbReference>
<dbReference type="HOGENOM" id="CLU_078912_3_0_9"/>
<dbReference type="NCBIfam" id="TIGR01750">
    <property type="entry name" value="fabZ"/>
    <property type="match status" value="1"/>
</dbReference>
<dbReference type="GO" id="GO:0016020">
    <property type="term" value="C:membrane"/>
    <property type="evidence" value="ECO:0007669"/>
    <property type="project" value="GOC"/>
</dbReference>
<evidence type="ECO:0000256" key="6">
    <source>
        <dbReference type="ARBA" id="ARBA00022556"/>
    </source>
</evidence>
<dbReference type="Proteomes" id="UP000003277">
    <property type="component" value="Unassembled WGS sequence"/>
</dbReference>
<dbReference type="InterPro" id="IPR010084">
    <property type="entry name" value="FabZ"/>
</dbReference>
<organism evidence="11 12">
    <name type="scientific">Dialister succinatiphilus YIT 11850</name>
    <dbReference type="NCBI Taxonomy" id="742743"/>
    <lineage>
        <taxon>Bacteria</taxon>
        <taxon>Bacillati</taxon>
        <taxon>Bacillota</taxon>
        <taxon>Negativicutes</taxon>
        <taxon>Veillonellales</taxon>
        <taxon>Veillonellaceae</taxon>
        <taxon>Dialister</taxon>
    </lineage>
</organism>
<dbReference type="GO" id="GO:0009245">
    <property type="term" value="P:lipid A biosynthetic process"/>
    <property type="evidence" value="ECO:0007669"/>
    <property type="project" value="UniProtKB-UniRule"/>
</dbReference>
<evidence type="ECO:0000313" key="11">
    <source>
        <dbReference type="EMBL" id="EHO63094.1"/>
    </source>
</evidence>
<comment type="caution">
    <text evidence="11">The sequence shown here is derived from an EMBL/GenBank/DDBJ whole genome shotgun (WGS) entry which is preliminary data.</text>
</comment>
<evidence type="ECO:0000256" key="3">
    <source>
        <dbReference type="ARBA" id="ARBA00009174"/>
    </source>
</evidence>
<dbReference type="EC" id="4.2.1.59" evidence="10"/>
<dbReference type="InterPro" id="IPR029069">
    <property type="entry name" value="HotDog_dom_sf"/>
</dbReference>
<dbReference type="HAMAP" id="MF_00406">
    <property type="entry name" value="FabZ"/>
    <property type="match status" value="1"/>
</dbReference>
<keyword evidence="7 10" id="KW-0443">Lipid metabolism</keyword>
<dbReference type="NCBIfam" id="NF000582">
    <property type="entry name" value="PRK00006.1"/>
    <property type="match status" value="1"/>
</dbReference>
<keyword evidence="12" id="KW-1185">Reference proteome</keyword>
<dbReference type="STRING" id="742743.HMPREF9453_00982"/>
<evidence type="ECO:0000256" key="5">
    <source>
        <dbReference type="ARBA" id="ARBA00022516"/>
    </source>
</evidence>
<dbReference type="InterPro" id="IPR013114">
    <property type="entry name" value="FabA_FabZ"/>
</dbReference>
<dbReference type="PANTHER" id="PTHR30272">
    <property type="entry name" value="3-HYDROXYACYL-[ACYL-CARRIER-PROTEIN] DEHYDRATASE"/>
    <property type="match status" value="1"/>
</dbReference>
<dbReference type="EMBL" id="ADLT01000022">
    <property type="protein sequence ID" value="EHO63094.1"/>
    <property type="molecule type" value="Genomic_DNA"/>
</dbReference>
<sequence>MELNVEEIMEILPHRYPMLLVDKIIEMVPMKYAIGVKCVTMNEPFFQGHFPGHPVMPGALICEAMAQVGGVALQYPEENRGLIPMFTGMDHVRFRSPVLPGDQLVTKAVIKKIIGRMGKVHCECQAGGVHKAEADFLFYLMDPNDSPEKKEKEQEAQKK</sequence>
<evidence type="ECO:0000256" key="7">
    <source>
        <dbReference type="ARBA" id="ARBA00023098"/>
    </source>
</evidence>
<dbReference type="PANTHER" id="PTHR30272:SF1">
    <property type="entry name" value="3-HYDROXYACYL-[ACYL-CARRIER-PROTEIN] DEHYDRATASE"/>
    <property type="match status" value="1"/>
</dbReference>
<dbReference type="OrthoDB" id="9772788at2"/>
<evidence type="ECO:0000256" key="1">
    <source>
        <dbReference type="ARBA" id="ARBA00001055"/>
    </source>
</evidence>
<evidence type="ECO:0000256" key="4">
    <source>
        <dbReference type="ARBA" id="ARBA00022490"/>
    </source>
</evidence>
<keyword evidence="5 10" id="KW-0444">Lipid biosynthesis</keyword>
<gene>
    <name evidence="10" type="primary">fabZ</name>
    <name evidence="11" type="ORF">HMPREF9453_00982</name>
</gene>
<dbReference type="RefSeq" id="WP_008859478.1">
    <property type="nucleotide sequence ID" value="NZ_JH591187.1"/>
</dbReference>
<comment type="similarity">
    <text evidence="3 10">Belongs to the thioester dehydratase family. FabZ subfamily.</text>
</comment>
<dbReference type="Gene3D" id="3.10.129.10">
    <property type="entry name" value="Hotdog Thioesterase"/>
    <property type="match status" value="1"/>
</dbReference>
<dbReference type="Pfam" id="PF07977">
    <property type="entry name" value="FabA"/>
    <property type="match status" value="1"/>
</dbReference>
<protein>
    <recommendedName>
        <fullName evidence="10">3-hydroxyacyl-[acyl-carrier-protein] dehydratase FabZ</fullName>
        <ecNumber evidence="10">4.2.1.59</ecNumber>
    </recommendedName>
    <alternativeName>
        <fullName evidence="10">(3R)-hydroxymyristoyl-[acyl-carrier-protein] dehydratase</fullName>
        <shortName evidence="10">(3R)-hydroxymyristoyl-ACP dehydrase</shortName>
    </alternativeName>
    <alternativeName>
        <fullName evidence="10">Beta-hydroxyacyl-ACP dehydratase</fullName>
    </alternativeName>
</protein>
<comment type="subcellular location">
    <subcellularLocation>
        <location evidence="2 10">Cytoplasm</location>
    </subcellularLocation>
</comment>
<dbReference type="AlphaFoldDB" id="H1D044"/>
<dbReference type="FunFam" id="3.10.129.10:FF:000001">
    <property type="entry name" value="3-hydroxyacyl-[acyl-carrier-protein] dehydratase FabZ"/>
    <property type="match status" value="1"/>
</dbReference>
<dbReference type="GO" id="GO:0006633">
    <property type="term" value="P:fatty acid biosynthetic process"/>
    <property type="evidence" value="ECO:0007669"/>
    <property type="project" value="UniProtKB-UniRule"/>
</dbReference>
<comment type="catalytic activity">
    <reaction evidence="1 10">
        <text>a (3R)-hydroxyacyl-[ACP] = a (2E)-enoyl-[ACP] + H2O</text>
        <dbReference type="Rhea" id="RHEA:13097"/>
        <dbReference type="Rhea" id="RHEA-COMP:9925"/>
        <dbReference type="Rhea" id="RHEA-COMP:9945"/>
        <dbReference type="ChEBI" id="CHEBI:15377"/>
        <dbReference type="ChEBI" id="CHEBI:78784"/>
        <dbReference type="ChEBI" id="CHEBI:78827"/>
        <dbReference type="EC" id="4.2.1.59"/>
    </reaction>
</comment>
<comment type="function">
    <text evidence="9 10">Involved in unsaturated fatty acids biosynthesis. Catalyzes the dehydration of short chain beta-hydroxyacyl-ACPs and long chain saturated and unsaturated beta-hydroxyacyl-ACPs.</text>
</comment>
<evidence type="ECO:0000256" key="8">
    <source>
        <dbReference type="ARBA" id="ARBA00023239"/>
    </source>
</evidence>
<evidence type="ECO:0000256" key="2">
    <source>
        <dbReference type="ARBA" id="ARBA00004496"/>
    </source>
</evidence>
<dbReference type="SUPFAM" id="SSF54637">
    <property type="entry name" value="Thioesterase/thiol ester dehydrase-isomerase"/>
    <property type="match status" value="1"/>
</dbReference>
<keyword evidence="8 10" id="KW-0456">Lyase</keyword>
<evidence type="ECO:0000256" key="10">
    <source>
        <dbReference type="HAMAP-Rule" id="MF_00406"/>
    </source>
</evidence>
<keyword evidence="4 10" id="KW-0963">Cytoplasm</keyword>
<dbReference type="GeneID" id="98911326"/>
<name>H1D044_9FIRM</name>
<dbReference type="CDD" id="cd01288">
    <property type="entry name" value="FabZ"/>
    <property type="match status" value="1"/>
</dbReference>
<dbReference type="PATRIC" id="fig|742743.3.peg.1008"/>
<dbReference type="GO" id="GO:0019171">
    <property type="term" value="F:(3R)-hydroxyacyl-[acyl-carrier-protein] dehydratase activity"/>
    <property type="evidence" value="ECO:0007669"/>
    <property type="project" value="UniProtKB-EC"/>
</dbReference>
<keyword evidence="6 10" id="KW-0441">Lipid A biosynthesis</keyword>
<feature type="active site" evidence="10">
    <location>
        <position position="49"/>
    </location>
</feature>
<reference evidence="11 12" key="1">
    <citation type="submission" date="2011-11" db="EMBL/GenBank/DDBJ databases">
        <title>The Genome Sequence of Dialister succinatiphilus YIT 11850.</title>
        <authorList>
            <consortium name="The Broad Institute Genome Sequencing Platform"/>
            <person name="Earl A."/>
            <person name="Ward D."/>
            <person name="Feldgarden M."/>
            <person name="Gevers D."/>
            <person name="Morotomi M."/>
            <person name="Young S.K."/>
            <person name="Zeng Q."/>
            <person name="Gargeya S."/>
            <person name="Fitzgerald M."/>
            <person name="Haas B."/>
            <person name="Abouelleil A."/>
            <person name="Alvarado L."/>
            <person name="Arachchi H.M."/>
            <person name="Berlin A."/>
            <person name="Brown A."/>
            <person name="Chapman S.B."/>
            <person name="Dunbar C."/>
            <person name="Gearin G."/>
            <person name="Goldberg J."/>
            <person name="Griggs A."/>
            <person name="Gujja S."/>
            <person name="Heiman D."/>
            <person name="Howarth C."/>
            <person name="Lui A."/>
            <person name="MacDonald P.J.P."/>
            <person name="Montmayeur A."/>
            <person name="Murphy C."/>
            <person name="Neiman D."/>
            <person name="Pearson M."/>
            <person name="Priest M."/>
            <person name="Roberts A."/>
            <person name="Saif S."/>
            <person name="Shea T."/>
            <person name="Sisk P."/>
            <person name="Stolte C."/>
            <person name="Sykes S."/>
            <person name="Wortman J."/>
            <person name="Nusbaum C."/>
            <person name="Birren B."/>
        </authorList>
    </citation>
    <scope>NUCLEOTIDE SEQUENCE [LARGE SCALE GENOMIC DNA]</scope>
    <source>
        <strain evidence="11 12">YIT 11850</strain>
    </source>
</reference>
<proteinExistence type="inferred from homology"/>
<evidence type="ECO:0000313" key="12">
    <source>
        <dbReference type="Proteomes" id="UP000003277"/>
    </source>
</evidence>
<dbReference type="GO" id="GO:0005737">
    <property type="term" value="C:cytoplasm"/>
    <property type="evidence" value="ECO:0007669"/>
    <property type="project" value="UniProtKB-SubCell"/>
</dbReference>